<protein>
    <recommendedName>
        <fullName evidence="1">Spore protein YkvP/CgeB glycosyl transferase-like domain-containing protein</fullName>
    </recommendedName>
</protein>
<reference evidence="2" key="1">
    <citation type="submission" date="2022-02" db="EMBL/GenBank/DDBJ databases">
        <authorList>
            <person name="Giguere J D."/>
        </authorList>
    </citation>
    <scope>NUCLEOTIDE SEQUENCE</scope>
    <source>
        <strain evidence="2">CCAP 1055/1</strain>
    </source>
</reference>
<accession>A0A8J9T6X0</accession>
<organism evidence="2">
    <name type="scientific">Phaeodactylum tricornutum</name>
    <name type="common">Diatom</name>
    <dbReference type="NCBI Taxonomy" id="2850"/>
    <lineage>
        <taxon>Eukaryota</taxon>
        <taxon>Sar</taxon>
        <taxon>Stramenopiles</taxon>
        <taxon>Ochrophyta</taxon>
        <taxon>Bacillariophyta</taxon>
        <taxon>Bacillariophyceae</taxon>
        <taxon>Bacillariophycidae</taxon>
        <taxon>Naviculales</taxon>
        <taxon>Phaeodactylaceae</taxon>
        <taxon>Phaeodactylum</taxon>
    </lineage>
</organism>
<dbReference type="EMBL" id="OU594943">
    <property type="protein sequence ID" value="CAG9284357.1"/>
    <property type="molecule type" value="Genomic_DNA"/>
</dbReference>
<sequence>MCFRAVSTLRFVGEHLYDGLRRPTWWCFRIGLLAAVFGLIRQLLGTYSFVQVDYFLHSSDLDTSLLTNVEIAVGNRSSQSRPLSPLHPDRAFVPLLHRTVDLPLRVVYWPYVTIGSSPDAIHVGEDGLFKSPYIQLVDMYDDHPDTVWVADETVGGNVPRDWCENLLQAVHNVRRYRRTKTLPLFWPIHFLQTHYDFPSDYLCKPSRDELGGEYWTRYFKRSVILHRSWNETLQWVDTGYHINSKNRLFLPDQIHTPLVVRSDIVEAMHNYLKIRGRSLSDDIASLPRPIDVIHLWPLGNSSEVYQGYSNLRTKVSQIVVDLSKQHPDWKTVVGIVGKARYLGRQKVSRLLIQVMLTSKIHVVSQRDQWEDHYRLMEALASGALVLTDRMLSLPEGLKNGTSLIEYSNSAELREYIQFYIGHEKDRLSIAREGRFIAMSKHRSWHRMEEVLFGRIISLCSESPNEHGPCSFEERI</sequence>
<name>A0A8J9T6X0_PHATR</name>
<evidence type="ECO:0000259" key="1">
    <source>
        <dbReference type="Pfam" id="PF13524"/>
    </source>
</evidence>
<dbReference type="Pfam" id="PF13524">
    <property type="entry name" value="Glyco_trans_1_2"/>
    <property type="match status" value="1"/>
</dbReference>
<dbReference type="InterPro" id="IPR055259">
    <property type="entry name" value="YkvP/CgeB_Glyco_trans-like"/>
</dbReference>
<evidence type="ECO:0000313" key="2">
    <source>
        <dbReference type="EMBL" id="CAG9284357.1"/>
    </source>
</evidence>
<dbReference type="AlphaFoldDB" id="A0A8J9T6X0"/>
<gene>
    <name evidence="2" type="ORF">PTTT1_LOCUS25696</name>
</gene>
<proteinExistence type="predicted"/>
<feature type="domain" description="Spore protein YkvP/CgeB glycosyl transferase-like" evidence="1">
    <location>
        <begin position="351"/>
        <end position="451"/>
    </location>
</feature>
<dbReference type="Proteomes" id="UP000836788">
    <property type="component" value="Chromosome 2"/>
</dbReference>